<name>A0AAV7EM20_ARIFI</name>
<keyword evidence="2 9" id="KW-0696">RNA-directed RNA polymerase</keyword>
<gene>
    <name evidence="11" type="ORF">H6P81_008707</name>
</gene>
<dbReference type="EMBL" id="JAINDJ010000004">
    <property type="protein sequence ID" value="KAG9448742.1"/>
    <property type="molecule type" value="Genomic_DNA"/>
</dbReference>
<dbReference type="Gene3D" id="3.30.70.330">
    <property type="match status" value="1"/>
</dbReference>
<evidence type="ECO:0000313" key="11">
    <source>
        <dbReference type="EMBL" id="KAG9448742.1"/>
    </source>
</evidence>
<dbReference type="InterPro" id="IPR058752">
    <property type="entry name" value="RDRP_C_head"/>
</dbReference>
<dbReference type="InterPro" id="IPR057596">
    <property type="entry name" value="RDRP_core"/>
</dbReference>
<dbReference type="Pfam" id="PF05183">
    <property type="entry name" value="RdRP"/>
    <property type="match status" value="1"/>
</dbReference>
<dbReference type="Pfam" id="PF26253">
    <property type="entry name" value="RdRP_head"/>
    <property type="match status" value="1"/>
</dbReference>
<reference evidence="11 12" key="1">
    <citation type="submission" date="2021-07" db="EMBL/GenBank/DDBJ databases">
        <title>The Aristolochia fimbriata genome: insights into angiosperm evolution, floral development and chemical biosynthesis.</title>
        <authorList>
            <person name="Jiao Y."/>
        </authorList>
    </citation>
    <scope>NUCLEOTIDE SEQUENCE [LARGE SCALE GENOMIC DNA]</scope>
    <source>
        <strain evidence="11">IBCAS-2021</strain>
        <tissue evidence="11">Leaf</tissue>
    </source>
</reference>
<comment type="function">
    <text evidence="9">Probably involved in the RNA silencing pathway and required for the generation of small interfering RNAs (siRNAs).</text>
</comment>
<evidence type="ECO:0000256" key="2">
    <source>
        <dbReference type="ARBA" id="ARBA00022484"/>
    </source>
</evidence>
<accession>A0AAV7EM20</accession>
<comment type="similarity">
    <text evidence="1 9">Belongs to the RdRP family.</text>
</comment>
<dbReference type="GO" id="GO:0031380">
    <property type="term" value="C:nuclear RNA-directed RNA polymerase complex"/>
    <property type="evidence" value="ECO:0007669"/>
    <property type="project" value="TreeGrafter"/>
</dbReference>
<evidence type="ECO:0000313" key="12">
    <source>
        <dbReference type="Proteomes" id="UP000825729"/>
    </source>
</evidence>
<dbReference type="GO" id="GO:0003968">
    <property type="term" value="F:RNA-directed RNA polymerase activity"/>
    <property type="evidence" value="ECO:0007669"/>
    <property type="project" value="UniProtKB-KW"/>
</dbReference>
<keyword evidence="6 9" id="KW-0943">RNA-mediated gene silencing</keyword>
<dbReference type="PANTHER" id="PTHR23079:SF5">
    <property type="entry name" value="RNA-DEPENDENT RNA POLYMERASE 2"/>
    <property type="match status" value="1"/>
</dbReference>
<dbReference type="EC" id="2.7.7.48" evidence="9"/>
<sequence>MANATATVRVSKIAPWVVATELFQFFETTIGENTVFACEIASHQKNWRSKGFGRVQFENAEAAERAVSLSAAGKLFFHRAYIHVSLCLDDIIVRPVDPRNRVDGGILHVGVMSGKATFGALENWNLAKAEILSQKKRVAFSVVDRGECYKIEIDFADLIGVFACNMSKGQRNGVLLQMKYAPRIYHKITGPSITPKFSVDRYHVCKEDVKFLWVRTTDFSSVKSIGQSTHFYWELSDCISVLEIITNFPCNEEYKNLEVEQVKPFCSVSELVPIMYFVSDPFLTYEIIFQLNSLIHAQKLIVTTINLEFLNILRGLTEETANKILLKLHRLKSTCNEPVQFIQHELYNIQKCKLSLDSYKSIPADKNLMSCHRVLITPSKVYFLGPEIETSNYVVRHFSAYASNFLRVSFVDENWSKLPPEAISTTTGQGISSKIYRTQIFQRIHSILKNGIVIGTKKFEFLVFSASQLRANSVWMFAPTESLNAEKIRDWMGYFKKINCVSKCAARMGQLFSSSMQIFSVLAQDVQTIPDVEAVTDGIKYCFSDGIGKISLSFARQVAQKIGLNHTPSAFQIRYGGYKGVVSVDRNSFWKLSLRTSMLKFDSKNTMLCVTKWSESMPCYLNREIISLLSTLGIEDKVFESMQCEQMALLEEMLSNKEAALNVLEGMVGGDTRLTLVKMLLHGYEPKSEPYLSMMLRAYQEFQLSDLRTKCRIFVSKGRVILGCLDETGSLDYGQVYIRVSMTKAEQEAICQSQSFFKRIDESTAVVVGKIIVTKNPCLHPGDIRVLEAVWEPGLEEMGLVDCIVFPQKGPRPHPNECSGGDLDGDLYFVCWDSNLVPMDADAPMDYLGRRPRLLDHEVTLEEIHNFFIDYIINDTLGVISTAHLVHADSEPLKARSPKCLQLAKLQSMAVDFAKTGAPAEMPRVLKPKDYPDFLERGDRPMYASPGILGKLYRATRVPSGMSNLAFTWSKELAQMAYDPDLEVPGFEDFLEDAVKFKIQYIDKLTALMNYYEAQREDEILTGNLRQRPDHLNRDKKRYGEVKDRILVAVKNLHKEVKEWFKGSCNIQEQPKMASAWYHVTYHPNYYEEENFLSFPWILSDVLLNIKSLRGTRK</sequence>
<evidence type="ECO:0000256" key="4">
    <source>
        <dbReference type="ARBA" id="ARBA00022695"/>
    </source>
</evidence>
<organism evidence="11 12">
    <name type="scientific">Aristolochia fimbriata</name>
    <name type="common">White veined hardy Dutchman's pipe vine</name>
    <dbReference type="NCBI Taxonomy" id="158543"/>
    <lineage>
        <taxon>Eukaryota</taxon>
        <taxon>Viridiplantae</taxon>
        <taxon>Streptophyta</taxon>
        <taxon>Embryophyta</taxon>
        <taxon>Tracheophyta</taxon>
        <taxon>Spermatophyta</taxon>
        <taxon>Magnoliopsida</taxon>
        <taxon>Magnoliidae</taxon>
        <taxon>Piperales</taxon>
        <taxon>Aristolochiaceae</taxon>
        <taxon>Aristolochia</taxon>
    </lineage>
</organism>
<dbReference type="PANTHER" id="PTHR23079">
    <property type="entry name" value="RNA-DEPENDENT RNA POLYMERASE"/>
    <property type="match status" value="1"/>
</dbReference>
<keyword evidence="3 9" id="KW-0808">Transferase</keyword>
<evidence type="ECO:0000256" key="9">
    <source>
        <dbReference type="RuleBase" id="RU363098"/>
    </source>
</evidence>
<keyword evidence="12" id="KW-1185">Reference proteome</keyword>
<evidence type="ECO:0000256" key="6">
    <source>
        <dbReference type="ARBA" id="ARBA00023158"/>
    </source>
</evidence>
<dbReference type="Pfam" id="PF24823">
    <property type="entry name" value="PH_RDR2"/>
    <property type="match status" value="1"/>
</dbReference>
<dbReference type="InterPro" id="IPR035979">
    <property type="entry name" value="RBD_domain_sf"/>
</dbReference>
<dbReference type="InterPro" id="IPR058763">
    <property type="entry name" value="RRM_RDR1/2-like"/>
</dbReference>
<proteinExistence type="inferred from homology"/>
<dbReference type="InterPro" id="IPR000504">
    <property type="entry name" value="RRM_dom"/>
</dbReference>
<dbReference type="SUPFAM" id="SSF54928">
    <property type="entry name" value="RNA-binding domain, RBD"/>
    <property type="match status" value="1"/>
</dbReference>
<keyword evidence="5 8" id="KW-0694">RNA-binding</keyword>
<evidence type="ECO:0000256" key="3">
    <source>
        <dbReference type="ARBA" id="ARBA00022679"/>
    </source>
</evidence>
<dbReference type="Pfam" id="PF26252">
    <property type="entry name" value="RdRP_helical"/>
    <property type="match status" value="1"/>
</dbReference>
<dbReference type="InterPro" id="IPR058751">
    <property type="entry name" value="RDRP_helical"/>
</dbReference>
<protein>
    <recommendedName>
        <fullName evidence="9">RNA-dependent RNA polymerase</fullName>
        <ecNumber evidence="9">2.7.7.48</ecNumber>
    </recommendedName>
</protein>
<dbReference type="InterPro" id="IPR007855">
    <property type="entry name" value="RDRP"/>
</dbReference>
<evidence type="ECO:0000256" key="1">
    <source>
        <dbReference type="ARBA" id="ARBA00005762"/>
    </source>
</evidence>
<evidence type="ECO:0000256" key="8">
    <source>
        <dbReference type="PROSITE-ProRule" id="PRU00176"/>
    </source>
</evidence>
<dbReference type="PROSITE" id="PS50102">
    <property type="entry name" value="RRM"/>
    <property type="match status" value="1"/>
</dbReference>
<comment type="catalytic activity">
    <reaction evidence="7 9">
        <text>RNA(n) + a ribonucleoside 5'-triphosphate = RNA(n+1) + diphosphate</text>
        <dbReference type="Rhea" id="RHEA:21248"/>
        <dbReference type="Rhea" id="RHEA-COMP:14527"/>
        <dbReference type="Rhea" id="RHEA-COMP:17342"/>
        <dbReference type="ChEBI" id="CHEBI:33019"/>
        <dbReference type="ChEBI" id="CHEBI:61557"/>
        <dbReference type="ChEBI" id="CHEBI:140395"/>
        <dbReference type="EC" id="2.7.7.48"/>
    </reaction>
</comment>
<dbReference type="InterPro" id="IPR012677">
    <property type="entry name" value="Nucleotide-bd_a/b_plait_sf"/>
</dbReference>
<comment type="caution">
    <text evidence="11">The sequence shown here is derived from an EMBL/GenBank/DDBJ whole genome shotgun (WGS) entry which is preliminary data.</text>
</comment>
<keyword evidence="4 9" id="KW-0548">Nucleotidyltransferase</keyword>
<dbReference type="InterPro" id="IPR057590">
    <property type="entry name" value="PH_RDR1/2-like"/>
</dbReference>
<dbReference type="Pfam" id="PF26250">
    <property type="entry name" value="RRM_RdRP1_2"/>
    <property type="match status" value="1"/>
</dbReference>
<evidence type="ECO:0000256" key="5">
    <source>
        <dbReference type="ARBA" id="ARBA00022884"/>
    </source>
</evidence>
<dbReference type="Proteomes" id="UP000825729">
    <property type="component" value="Unassembled WGS sequence"/>
</dbReference>
<evidence type="ECO:0000259" key="10">
    <source>
        <dbReference type="PROSITE" id="PS50102"/>
    </source>
</evidence>
<evidence type="ECO:0000256" key="7">
    <source>
        <dbReference type="ARBA" id="ARBA00048744"/>
    </source>
</evidence>
<dbReference type="AlphaFoldDB" id="A0AAV7EM20"/>
<dbReference type="GO" id="GO:0003723">
    <property type="term" value="F:RNA binding"/>
    <property type="evidence" value="ECO:0007669"/>
    <property type="project" value="UniProtKB-UniRule"/>
</dbReference>
<feature type="domain" description="RRM" evidence="10">
    <location>
        <begin position="6"/>
        <end position="89"/>
    </location>
</feature>
<dbReference type="SMART" id="SM00360">
    <property type="entry name" value="RRM"/>
    <property type="match status" value="1"/>
</dbReference>
<dbReference type="GO" id="GO:0030422">
    <property type="term" value="P:siRNA processing"/>
    <property type="evidence" value="ECO:0007669"/>
    <property type="project" value="TreeGrafter"/>
</dbReference>